<dbReference type="EMBL" id="ML986655">
    <property type="protein sequence ID" value="KAF2261546.1"/>
    <property type="molecule type" value="Genomic_DNA"/>
</dbReference>
<dbReference type="Pfam" id="PF25545">
    <property type="entry name" value="DUF7924"/>
    <property type="match status" value="1"/>
</dbReference>
<evidence type="ECO:0000256" key="1">
    <source>
        <dbReference type="SAM" id="MobiDB-lite"/>
    </source>
</evidence>
<feature type="region of interest" description="Disordered" evidence="1">
    <location>
        <begin position="130"/>
        <end position="170"/>
    </location>
</feature>
<accession>A0A9P4K451</accession>
<feature type="compositionally biased region" description="Basic residues" evidence="1">
    <location>
        <begin position="142"/>
        <end position="155"/>
    </location>
</feature>
<feature type="compositionally biased region" description="Polar residues" evidence="1">
    <location>
        <begin position="239"/>
        <end position="251"/>
    </location>
</feature>
<feature type="compositionally biased region" description="Basic residues" evidence="1">
    <location>
        <begin position="228"/>
        <end position="238"/>
    </location>
</feature>
<feature type="domain" description="DUF7924" evidence="2">
    <location>
        <begin position="416"/>
        <end position="582"/>
    </location>
</feature>
<dbReference type="OrthoDB" id="5372703at2759"/>
<proteinExistence type="predicted"/>
<evidence type="ECO:0000259" key="2">
    <source>
        <dbReference type="Pfam" id="PF25545"/>
    </source>
</evidence>
<sequence length="603" mass="66814">MVAARVAEKSTAVLVWGSGRLPEDNNPVTGQRLLPSLFNPIPHVYGSFEHFRSGRSRILKPTKPYLKGGLAARRARRSAQVDLVSVALSRLLGLAPKQTPPETAISALTHNLTPYAATYFRSEMKRALSFPDLEQTRSRSPSPKRRKLSPSRGRHGNLPNNTSRSSRFSRTLPLTPETLQAISSQSSAPAESTQSVEQWANNCHTCSEPEMVPMQTPSVTSNDSGLRRASKLGYRRQRSQSPTKKTSTQYRSRNMADASVFVDHFPEPPSDVEDQLQHIFGISMLEDSGNIFPSPNSFGASTVQTTVRELAEKYCHKSRQMAKDCAGEGQWKSYLLTGLVEPLQELWPDIVKLSASEKPWIAELRPAPPSFEDMLDLVPPPSTAEPQTPLPPQDPVFSQTPILSPPSNAPSDFTTDDPNRVSIPKPDIAVGLAHASFSPLQGKILWDLQDRTRVLSEPHQSAIGLHFPFLVIEAKGLAMGSNMVGAQNQAAVDAACALNILRDLKLTASANMSCTSTDQPEPRQVIFSVATEGPIHELWVHYRIDEAYHMTLLRIWRTTIRKDAREFVQALGKILAWGVSDFRTAILKELSVVENKLRERRMD</sequence>
<comment type="caution">
    <text evidence="3">The sequence shown here is derived from an EMBL/GenBank/DDBJ whole genome shotgun (WGS) entry which is preliminary data.</text>
</comment>
<organism evidence="3 4">
    <name type="scientific">Lojkania enalia</name>
    <dbReference type="NCBI Taxonomy" id="147567"/>
    <lineage>
        <taxon>Eukaryota</taxon>
        <taxon>Fungi</taxon>
        <taxon>Dikarya</taxon>
        <taxon>Ascomycota</taxon>
        <taxon>Pezizomycotina</taxon>
        <taxon>Dothideomycetes</taxon>
        <taxon>Pleosporomycetidae</taxon>
        <taxon>Pleosporales</taxon>
        <taxon>Pleosporales incertae sedis</taxon>
        <taxon>Lojkania</taxon>
    </lineage>
</organism>
<feature type="region of interest" description="Disordered" evidence="1">
    <location>
        <begin position="377"/>
        <end position="418"/>
    </location>
</feature>
<reference evidence="4" key="1">
    <citation type="journal article" date="2020" name="Stud. Mycol.">
        <title>101 Dothideomycetes genomes: A test case for predicting lifestyles and emergence of pathogens.</title>
        <authorList>
            <person name="Haridas S."/>
            <person name="Albert R."/>
            <person name="Binder M."/>
            <person name="Bloem J."/>
            <person name="LaButti K."/>
            <person name="Salamov A."/>
            <person name="Andreopoulos B."/>
            <person name="Baker S."/>
            <person name="Barry K."/>
            <person name="Bills G."/>
            <person name="Bluhm B."/>
            <person name="Cannon C."/>
            <person name="Castanera R."/>
            <person name="Culley D."/>
            <person name="Daum C."/>
            <person name="Ezra D."/>
            <person name="Gonzalez J."/>
            <person name="Henrissat B."/>
            <person name="Kuo A."/>
            <person name="Liang C."/>
            <person name="Lipzen A."/>
            <person name="Lutzoni F."/>
            <person name="Magnuson J."/>
            <person name="Mondo S."/>
            <person name="Nolan M."/>
            <person name="Ohm R."/>
            <person name="Pangilinan J."/>
            <person name="Park H.-J."/>
            <person name="Ramirez L."/>
            <person name="Alfaro M."/>
            <person name="Sun H."/>
            <person name="Tritt A."/>
            <person name="Yoshinaga Y."/>
            <person name="Zwiers L.-H."/>
            <person name="Turgeon B."/>
            <person name="Goodwin S."/>
            <person name="Spatafora J."/>
            <person name="Crous P."/>
            <person name="Grigoriev I."/>
        </authorList>
    </citation>
    <scope>NUCLEOTIDE SEQUENCE [LARGE SCALE GENOMIC DNA]</scope>
    <source>
        <strain evidence="4">CBS 304.66</strain>
    </source>
</reference>
<dbReference type="AlphaFoldDB" id="A0A9P4K451"/>
<feature type="compositionally biased region" description="Pro residues" evidence="1">
    <location>
        <begin position="378"/>
        <end position="394"/>
    </location>
</feature>
<feature type="region of interest" description="Disordered" evidence="1">
    <location>
        <begin position="207"/>
        <end position="251"/>
    </location>
</feature>
<dbReference type="Proteomes" id="UP000800093">
    <property type="component" value="Unassembled WGS sequence"/>
</dbReference>
<gene>
    <name evidence="3" type="ORF">CC78DRAFT_607634</name>
</gene>
<protein>
    <recommendedName>
        <fullName evidence="2">DUF7924 domain-containing protein</fullName>
    </recommendedName>
</protein>
<dbReference type="InterPro" id="IPR057684">
    <property type="entry name" value="DUF7924"/>
</dbReference>
<name>A0A9P4K451_9PLEO</name>
<evidence type="ECO:0000313" key="3">
    <source>
        <dbReference type="EMBL" id="KAF2261546.1"/>
    </source>
</evidence>
<feature type="compositionally biased region" description="Polar residues" evidence="1">
    <location>
        <begin position="215"/>
        <end position="224"/>
    </location>
</feature>
<evidence type="ECO:0000313" key="4">
    <source>
        <dbReference type="Proteomes" id="UP000800093"/>
    </source>
</evidence>
<keyword evidence="4" id="KW-1185">Reference proteome</keyword>